<protein>
    <submittedName>
        <fullName evidence="3">Serine protease</fullName>
    </submittedName>
</protein>
<evidence type="ECO:0000256" key="2">
    <source>
        <dbReference type="SAM" id="SignalP"/>
    </source>
</evidence>
<dbReference type="InterPro" id="IPR050966">
    <property type="entry name" value="Glutamyl_endopeptidase"/>
</dbReference>
<evidence type="ECO:0000313" key="3">
    <source>
        <dbReference type="EMBL" id="MBY8882004.1"/>
    </source>
</evidence>
<feature type="chain" id="PRO_5047488457" evidence="2">
    <location>
        <begin position="31"/>
        <end position="269"/>
    </location>
</feature>
<dbReference type="InterPro" id="IPR009003">
    <property type="entry name" value="Peptidase_S1_PA"/>
</dbReference>
<dbReference type="SUPFAM" id="SSF50494">
    <property type="entry name" value="Trypsin-like serine proteases"/>
    <property type="match status" value="1"/>
</dbReference>
<dbReference type="PANTHER" id="PTHR15462:SF8">
    <property type="entry name" value="SERINE PROTEASE"/>
    <property type="match status" value="1"/>
</dbReference>
<feature type="signal peptide" evidence="2">
    <location>
        <begin position="1"/>
        <end position="30"/>
    </location>
</feature>
<dbReference type="EMBL" id="JAINZZ010000060">
    <property type="protein sequence ID" value="MBY8882004.1"/>
    <property type="molecule type" value="Genomic_DNA"/>
</dbReference>
<dbReference type="GO" id="GO:0006508">
    <property type="term" value="P:proteolysis"/>
    <property type="evidence" value="ECO:0007669"/>
    <property type="project" value="UniProtKB-KW"/>
</dbReference>
<evidence type="ECO:0000256" key="1">
    <source>
        <dbReference type="ARBA" id="ARBA00022729"/>
    </source>
</evidence>
<keyword evidence="3" id="KW-0645">Protease</keyword>
<evidence type="ECO:0000313" key="4">
    <source>
        <dbReference type="Proteomes" id="UP000778578"/>
    </source>
</evidence>
<dbReference type="Proteomes" id="UP000778578">
    <property type="component" value="Unassembled WGS sequence"/>
</dbReference>
<dbReference type="GO" id="GO:0008233">
    <property type="term" value="F:peptidase activity"/>
    <property type="evidence" value="ECO:0007669"/>
    <property type="project" value="UniProtKB-KW"/>
</dbReference>
<organism evidence="3 4">
    <name type="scientific">Actinacidiphila acidipaludis</name>
    <dbReference type="NCBI Taxonomy" id="2873382"/>
    <lineage>
        <taxon>Bacteria</taxon>
        <taxon>Bacillati</taxon>
        <taxon>Actinomycetota</taxon>
        <taxon>Actinomycetes</taxon>
        <taxon>Kitasatosporales</taxon>
        <taxon>Streptomycetaceae</taxon>
        <taxon>Actinacidiphila</taxon>
    </lineage>
</organism>
<dbReference type="Gene3D" id="2.40.10.10">
    <property type="entry name" value="Trypsin-like serine proteases"/>
    <property type="match status" value="2"/>
</dbReference>
<accession>A0ABS7QH54</accession>
<gene>
    <name evidence="3" type="ORF">K7862_30865</name>
</gene>
<name>A0ABS7QH54_9ACTN</name>
<keyword evidence="3" id="KW-0378">Hydrolase</keyword>
<dbReference type="InterPro" id="IPR043504">
    <property type="entry name" value="Peptidase_S1_PA_chymotrypsin"/>
</dbReference>
<comment type="caution">
    <text evidence="3">The sequence shown here is derived from an EMBL/GenBank/DDBJ whole genome shotgun (WGS) entry which is preliminary data.</text>
</comment>
<dbReference type="PANTHER" id="PTHR15462">
    <property type="entry name" value="SERINE PROTEASE"/>
    <property type="match status" value="1"/>
</dbReference>
<sequence length="269" mass="28035">MLRFTRAKLLTMLSGGLAVLGVMAAAPALADPPPPPGAPTATPFDGISTVGPLFRNGLDHNHGCTASVVASPGHDLLLAAAHCVSGTAAGWQFAPGYRNGQTPYGVWTVTRAYVDPHWLRDQDPQYDYAVLEVADQSIGGRRTGVEDVTGANILGRAPRAGQTITDVAYNAGIGDRPVKCTTTVYDTNGFPSFNCHGYVGGSSGSPWLSEVPATGLTEVDGVIGGLHQGGCYEYTSYSSAFTWQAWKLLLRASLGLRPDVVPAAGSDGC</sequence>
<dbReference type="RefSeq" id="WP_222968133.1">
    <property type="nucleotide sequence ID" value="NZ_JAINZZ010000060.1"/>
</dbReference>
<proteinExistence type="predicted"/>
<keyword evidence="1 2" id="KW-0732">Signal</keyword>
<reference evidence="3 4" key="1">
    <citation type="submission" date="2021-08" db="EMBL/GenBank/DDBJ databases">
        <title>WGS of actinomycetes from Thailand.</title>
        <authorList>
            <person name="Thawai C."/>
        </authorList>
    </citation>
    <scope>NUCLEOTIDE SEQUENCE [LARGE SCALE GENOMIC DNA]</scope>
    <source>
        <strain evidence="3 4">PLK6-54</strain>
    </source>
</reference>
<keyword evidence="4" id="KW-1185">Reference proteome</keyword>